<name>A0A563EHY3_9PSEU</name>
<organism evidence="3 4">
    <name type="scientific">Lentzea tibetensis</name>
    <dbReference type="NCBI Taxonomy" id="2591470"/>
    <lineage>
        <taxon>Bacteria</taxon>
        <taxon>Bacillati</taxon>
        <taxon>Actinomycetota</taxon>
        <taxon>Actinomycetes</taxon>
        <taxon>Pseudonocardiales</taxon>
        <taxon>Pseudonocardiaceae</taxon>
        <taxon>Lentzea</taxon>
    </lineage>
</organism>
<dbReference type="Proteomes" id="UP000316639">
    <property type="component" value="Unassembled WGS sequence"/>
</dbReference>
<dbReference type="RefSeq" id="WP_146360219.1">
    <property type="nucleotide sequence ID" value="NZ_VOBR01000043.1"/>
</dbReference>
<dbReference type="OrthoDB" id="3297121at2"/>
<keyword evidence="2" id="KW-0732">Signal</keyword>
<feature type="signal peptide" evidence="2">
    <location>
        <begin position="1"/>
        <end position="21"/>
    </location>
</feature>
<evidence type="ECO:0008006" key="5">
    <source>
        <dbReference type="Google" id="ProtNLM"/>
    </source>
</evidence>
<evidence type="ECO:0000256" key="1">
    <source>
        <dbReference type="SAM" id="MobiDB-lite"/>
    </source>
</evidence>
<comment type="caution">
    <text evidence="3">The sequence shown here is derived from an EMBL/GenBank/DDBJ whole genome shotgun (WGS) entry which is preliminary data.</text>
</comment>
<reference evidence="3 4" key="1">
    <citation type="submission" date="2019-07" db="EMBL/GenBank/DDBJ databases">
        <title>Lentzea xizangensis sp. nov., isolated from Qinghai-Tibetan Plateau Soils.</title>
        <authorList>
            <person name="Huang J."/>
        </authorList>
    </citation>
    <scope>NUCLEOTIDE SEQUENCE [LARGE SCALE GENOMIC DNA]</scope>
    <source>
        <strain evidence="3 4">FXJ1.1311</strain>
    </source>
</reference>
<dbReference type="EMBL" id="VOBR01000043">
    <property type="protein sequence ID" value="TWP45224.1"/>
    <property type="molecule type" value="Genomic_DNA"/>
</dbReference>
<feature type="compositionally biased region" description="Low complexity" evidence="1">
    <location>
        <begin position="31"/>
        <end position="45"/>
    </location>
</feature>
<protein>
    <recommendedName>
        <fullName evidence="5">Lipoprotein</fullName>
    </recommendedName>
</protein>
<dbReference type="AlphaFoldDB" id="A0A563EHY3"/>
<proteinExistence type="predicted"/>
<gene>
    <name evidence="3" type="ORF">FKR81_39820</name>
</gene>
<dbReference type="PROSITE" id="PS51257">
    <property type="entry name" value="PROKAR_LIPOPROTEIN"/>
    <property type="match status" value="1"/>
</dbReference>
<sequence length="180" mass="19679">MRLILCMAAALALSACGSAERATPEVASLQTSGSDSGATSAAPPSSEQPRERIDDTPEQAQARSKPYRDCMKANGVPFGKAEAAAMSSEEYKRIQPIAWEKCKHFFPLRAWEFDRNNPESMDFIHRVVECMRAAGAKVEEIPAAPGVDFNGYKFVGENPQFAEGKGMELSSRCEKESLNK</sequence>
<keyword evidence="4" id="KW-1185">Reference proteome</keyword>
<evidence type="ECO:0000256" key="2">
    <source>
        <dbReference type="SAM" id="SignalP"/>
    </source>
</evidence>
<feature type="chain" id="PRO_5022103342" description="Lipoprotein" evidence="2">
    <location>
        <begin position="22"/>
        <end position="180"/>
    </location>
</feature>
<feature type="region of interest" description="Disordered" evidence="1">
    <location>
        <begin position="23"/>
        <end position="67"/>
    </location>
</feature>
<evidence type="ECO:0000313" key="4">
    <source>
        <dbReference type="Proteomes" id="UP000316639"/>
    </source>
</evidence>
<accession>A0A563EHY3</accession>
<evidence type="ECO:0000313" key="3">
    <source>
        <dbReference type="EMBL" id="TWP45224.1"/>
    </source>
</evidence>